<dbReference type="PANTHER" id="PTHR34504:SF4">
    <property type="entry name" value="ANTITOXIN HICB"/>
    <property type="match status" value="1"/>
</dbReference>
<dbReference type="AlphaFoldDB" id="A0A7V6TXT0"/>
<organism evidence="2 3">
    <name type="scientific">Brucella intermedia</name>
    <dbReference type="NCBI Taxonomy" id="94625"/>
    <lineage>
        <taxon>Bacteria</taxon>
        <taxon>Pseudomonadati</taxon>
        <taxon>Pseudomonadota</taxon>
        <taxon>Alphaproteobacteria</taxon>
        <taxon>Hyphomicrobiales</taxon>
        <taxon>Brucellaceae</taxon>
        <taxon>Brucella/Ochrobactrum group</taxon>
        <taxon>Brucella</taxon>
    </lineage>
</organism>
<evidence type="ECO:0000259" key="1">
    <source>
        <dbReference type="Pfam" id="PF15919"/>
    </source>
</evidence>
<accession>A0A7V6TXT0</accession>
<dbReference type="SUPFAM" id="SSF143100">
    <property type="entry name" value="TTHA1013/TTHA0281-like"/>
    <property type="match status" value="1"/>
</dbReference>
<dbReference type="InterPro" id="IPR035069">
    <property type="entry name" value="TTHA1013/TTHA0281-like"/>
</dbReference>
<dbReference type="PANTHER" id="PTHR34504">
    <property type="entry name" value="ANTITOXIN HICB"/>
    <property type="match status" value="1"/>
</dbReference>
<dbReference type="EMBL" id="DUMN01000021">
    <property type="protein sequence ID" value="HHV66143.1"/>
    <property type="molecule type" value="Genomic_DNA"/>
</dbReference>
<dbReference type="InterPro" id="IPR051404">
    <property type="entry name" value="TA_system_antitoxin"/>
</dbReference>
<evidence type="ECO:0000313" key="2">
    <source>
        <dbReference type="EMBL" id="HHV66143.1"/>
    </source>
</evidence>
<evidence type="ECO:0000313" key="3">
    <source>
        <dbReference type="Proteomes" id="UP000551563"/>
    </source>
</evidence>
<dbReference type="Gene3D" id="3.30.160.250">
    <property type="match status" value="1"/>
</dbReference>
<name>A0A7V6TXT0_9HYPH</name>
<gene>
    <name evidence="2" type="ORF">GXX48_00635</name>
</gene>
<reference evidence="2 3" key="1">
    <citation type="journal article" date="2020" name="Biotechnol. Biofuels">
        <title>New insights from the biogas microbiome by comprehensive genome-resolved metagenomics of nearly 1600 species originating from multiple anaerobic digesters.</title>
        <authorList>
            <person name="Campanaro S."/>
            <person name="Treu L."/>
            <person name="Rodriguez-R L.M."/>
            <person name="Kovalovszki A."/>
            <person name="Ziels R.M."/>
            <person name="Maus I."/>
            <person name="Zhu X."/>
            <person name="Kougias P.G."/>
            <person name="Basile A."/>
            <person name="Luo G."/>
            <person name="Schluter A."/>
            <person name="Konstantinidis K.T."/>
            <person name="Angelidaki I."/>
        </authorList>
    </citation>
    <scope>NUCLEOTIDE SEQUENCE [LARGE SCALE GENOMIC DNA]</scope>
    <source>
        <strain evidence="2">AS04akNAM_66</strain>
    </source>
</reference>
<protein>
    <submittedName>
        <fullName evidence="2">Type II toxin-antitoxin system HicB family antitoxin</fullName>
    </submittedName>
</protein>
<feature type="domain" description="HicB-like antitoxin of toxin-antitoxin system" evidence="1">
    <location>
        <begin position="7"/>
        <end position="63"/>
    </location>
</feature>
<proteinExistence type="predicted"/>
<dbReference type="InterPro" id="IPR031807">
    <property type="entry name" value="HicB-like"/>
</dbReference>
<dbReference type="Pfam" id="PF15919">
    <property type="entry name" value="HicB_lk_antitox"/>
    <property type="match status" value="1"/>
</dbReference>
<sequence length="144" mass="15511">MEYIFRANVEADPDGGYLVTFPDVPEAITHGNDMLELVTNASEALGLALRGYIADGNELPKPTYKGNANSIEIPVEASDALKLAVVEAFKAARISKTELARRLGKMETEARRILDPDHPTKLPLLEAALAALGKQVVVTIRDAA</sequence>
<comment type="caution">
    <text evidence="2">The sequence shown here is derived from an EMBL/GenBank/DDBJ whole genome shotgun (WGS) entry which is preliminary data.</text>
</comment>
<dbReference type="Proteomes" id="UP000551563">
    <property type="component" value="Unassembled WGS sequence"/>
</dbReference>